<protein>
    <submittedName>
        <fullName evidence="2">Uncharacterized protein</fullName>
    </submittedName>
</protein>
<dbReference type="EMBL" id="CAADIM010000018">
    <property type="protein sequence ID" value="VFR81290.1"/>
    <property type="molecule type" value="Genomic_DNA"/>
</dbReference>
<dbReference type="AlphaFoldDB" id="A0A484UI74"/>
<accession>A0A484UI74</accession>
<name>A0A484UI74_9ZZZZ</name>
<dbReference type="EMBL" id="CAADIN010000014">
    <property type="protein sequence ID" value="VFR86341.1"/>
    <property type="molecule type" value="Genomic_DNA"/>
</dbReference>
<gene>
    <name evidence="1" type="ORF">ISE1_2734</name>
    <name evidence="2" type="ORF">ISE2_4485</name>
</gene>
<reference evidence="2" key="1">
    <citation type="submission" date="2019-03" db="EMBL/GenBank/DDBJ databases">
        <authorList>
            <person name="Danneels B."/>
        </authorList>
    </citation>
    <scope>NUCLEOTIDE SEQUENCE</scope>
</reference>
<proteinExistence type="predicted"/>
<evidence type="ECO:0000313" key="2">
    <source>
        <dbReference type="EMBL" id="VFR86341.1"/>
    </source>
</evidence>
<sequence>MYAPALTEKQKSWVSICAVTPKSFANRFNQTVLICMGP</sequence>
<evidence type="ECO:0000313" key="1">
    <source>
        <dbReference type="EMBL" id="VFR81290.1"/>
    </source>
</evidence>
<organism evidence="2">
    <name type="scientific">plant metagenome</name>
    <dbReference type="NCBI Taxonomy" id="1297885"/>
    <lineage>
        <taxon>unclassified sequences</taxon>
        <taxon>metagenomes</taxon>
        <taxon>organismal metagenomes</taxon>
    </lineage>
</organism>